<comment type="caution">
    <text evidence="1">The sequence shown here is derived from an EMBL/GenBank/DDBJ whole genome shotgun (WGS) entry which is preliminary data.</text>
</comment>
<protein>
    <submittedName>
        <fullName evidence="1">Uncharacterized protein</fullName>
    </submittedName>
</protein>
<proteinExistence type="predicted"/>
<dbReference type="AlphaFoldDB" id="A0A6G0YG79"/>
<accession>A0A6G0YG79</accession>
<keyword evidence="2" id="KW-1185">Reference proteome</keyword>
<gene>
    <name evidence="1" type="ORF">FWK35_00015265</name>
</gene>
<dbReference type="EMBL" id="VUJU01004150">
    <property type="protein sequence ID" value="KAF0755401.1"/>
    <property type="molecule type" value="Genomic_DNA"/>
</dbReference>
<evidence type="ECO:0000313" key="1">
    <source>
        <dbReference type="EMBL" id="KAF0755401.1"/>
    </source>
</evidence>
<evidence type="ECO:0000313" key="2">
    <source>
        <dbReference type="Proteomes" id="UP000478052"/>
    </source>
</evidence>
<dbReference type="Proteomes" id="UP000478052">
    <property type="component" value="Unassembled WGS sequence"/>
</dbReference>
<reference evidence="1 2" key="1">
    <citation type="submission" date="2019-08" db="EMBL/GenBank/DDBJ databases">
        <title>Whole genome of Aphis craccivora.</title>
        <authorList>
            <person name="Voronova N.V."/>
            <person name="Shulinski R.S."/>
            <person name="Bandarenka Y.V."/>
            <person name="Zhorov D.G."/>
            <person name="Warner D."/>
        </authorList>
    </citation>
    <scope>NUCLEOTIDE SEQUENCE [LARGE SCALE GENOMIC DNA]</scope>
    <source>
        <strain evidence="1">180601</strain>
        <tissue evidence="1">Whole Body</tissue>
    </source>
</reference>
<name>A0A6G0YG79_APHCR</name>
<organism evidence="1 2">
    <name type="scientific">Aphis craccivora</name>
    <name type="common">Cowpea aphid</name>
    <dbReference type="NCBI Taxonomy" id="307492"/>
    <lineage>
        <taxon>Eukaryota</taxon>
        <taxon>Metazoa</taxon>
        <taxon>Ecdysozoa</taxon>
        <taxon>Arthropoda</taxon>
        <taxon>Hexapoda</taxon>
        <taxon>Insecta</taxon>
        <taxon>Pterygota</taxon>
        <taxon>Neoptera</taxon>
        <taxon>Paraneoptera</taxon>
        <taxon>Hemiptera</taxon>
        <taxon>Sternorrhyncha</taxon>
        <taxon>Aphidomorpha</taxon>
        <taxon>Aphidoidea</taxon>
        <taxon>Aphididae</taxon>
        <taxon>Aphidini</taxon>
        <taxon>Aphis</taxon>
        <taxon>Aphis</taxon>
    </lineage>
</organism>
<sequence>MDNSSCISTNLGSPLCEYFEKIKILFSPNDLTALDQALCYDQIVYNNTVYKINHILTALFDNTTLYNHKDYTYTTCILFNII</sequence>